<keyword evidence="5 11" id="KW-1133">Transmembrane helix</keyword>
<dbReference type="InterPro" id="IPR028082">
    <property type="entry name" value="Peripla_BP_I"/>
</dbReference>
<dbReference type="InterPro" id="IPR001828">
    <property type="entry name" value="ANF_lig-bd_rcpt"/>
</dbReference>
<dbReference type="Proteomes" id="UP000270296">
    <property type="component" value="Unassembled WGS sequence"/>
</dbReference>
<feature type="transmembrane region" description="Helical" evidence="11">
    <location>
        <begin position="472"/>
        <end position="494"/>
    </location>
</feature>
<comment type="subcellular location">
    <subcellularLocation>
        <location evidence="1">Cell membrane</location>
        <topology evidence="1">Multi-pass membrane protein</topology>
    </subcellularLocation>
</comment>
<evidence type="ECO:0000256" key="7">
    <source>
        <dbReference type="ARBA" id="ARBA00023136"/>
    </source>
</evidence>
<evidence type="ECO:0000256" key="10">
    <source>
        <dbReference type="ARBA" id="ARBA00023224"/>
    </source>
</evidence>
<feature type="transmembrane region" description="Helical" evidence="11">
    <location>
        <begin position="545"/>
        <end position="567"/>
    </location>
</feature>
<evidence type="ECO:0000313" key="13">
    <source>
        <dbReference type="EMBL" id="VDP10312.1"/>
    </source>
</evidence>
<evidence type="ECO:0000256" key="8">
    <source>
        <dbReference type="ARBA" id="ARBA00023170"/>
    </source>
</evidence>
<keyword evidence="8" id="KW-0675">Receptor</keyword>
<dbReference type="EMBL" id="UZAM01009861">
    <property type="protein sequence ID" value="VDP10312.1"/>
    <property type="molecule type" value="Genomic_DNA"/>
</dbReference>
<dbReference type="PRINTS" id="PR00248">
    <property type="entry name" value="GPCRMGR"/>
</dbReference>
<feature type="transmembrane region" description="Helical" evidence="11">
    <location>
        <begin position="624"/>
        <end position="646"/>
    </location>
</feature>
<dbReference type="SUPFAM" id="SSF53822">
    <property type="entry name" value="Periplasmic binding protein-like I"/>
    <property type="match status" value="1"/>
</dbReference>
<keyword evidence="7 11" id="KW-0472">Membrane</keyword>
<accession>A0A3P8A9S7</accession>
<dbReference type="InterPro" id="IPR000162">
    <property type="entry name" value="GPCR_3_mtglu_rcpt"/>
</dbReference>
<comment type="similarity">
    <text evidence="2">Belongs to the G-protein coupled receptor 3 family.</text>
</comment>
<dbReference type="InterPro" id="IPR000337">
    <property type="entry name" value="GPCR_3"/>
</dbReference>
<organism evidence="13 14">
    <name type="scientific">Soboliphyme baturini</name>
    <dbReference type="NCBI Taxonomy" id="241478"/>
    <lineage>
        <taxon>Eukaryota</taxon>
        <taxon>Metazoa</taxon>
        <taxon>Ecdysozoa</taxon>
        <taxon>Nematoda</taxon>
        <taxon>Enoplea</taxon>
        <taxon>Dorylaimia</taxon>
        <taxon>Dioctophymatida</taxon>
        <taxon>Dioctophymatoidea</taxon>
        <taxon>Soboliphymatidae</taxon>
        <taxon>Soboliphyme</taxon>
    </lineage>
</organism>
<dbReference type="OrthoDB" id="425344at2759"/>
<evidence type="ECO:0000259" key="12">
    <source>
        <dbReference type="PROSITE" id="PS50259"/>
    </source>
</evidence>
<keyword evidence="14" id="KW-1185">Reference proteome</keyword>
<feature type="transmembrane region" description="Helical" evidence="11">
    <location>
        <begin position="500"/>
        <end position="518"/>
    </location>
</feature>
<dbReference type="PROSITE" id="PS50259">
    <property type="entry name" value="G_PROTEIN_RECEP_F3_4"/>
    <property type="match status" value="1"/>
</dbReference>
<dbReference type="InterPro" id="IPR017979">
    <property type="entry name" value="GPCR_3_CS"/>
</dbReference>
<dbReference type="Pfam" id="PF01094">
    <property type="entry name" value="ANF_receptor"/>
    <property type="match status" value="2"/>
</dbReference>
<evidence type="ECO:0000313" key="14">
    <source>
        <dbReference type="Proteomes" id="UP000270296"/>
    </source>
</evidence>
<dbReference type="PANTHER" id="PTHR24060">
    <property type="entry name" value="METABOTROPIC GLUTAMATE RECEPTOR"/>
    <property type="match status" value="1"/>
</dbReference>
<dbReference type="PROSITE" id="PS00981">
    <property type="entry name" value="G_PROTEIN_RECEP_F3_3"/>
    <property type="match status" value="1"/>
</dbReference>
<keyword evidence="10" id="KW-0807">Transducer</keyword>
<evidence type="ECO:0000256" key="1">
    <source>
        <dbReference type="ARBA" id="ARBA00004651"/>
    </source>
</evidence>
<evidence type="ECO:0000256" key="2">
    <source>
        <dbReference type="ARBA" id="ARBA00007242"/>
    </source>
</evidence>
<dbReference type="AlphaFoldDB" id="A0A3P8A9S7"/>
<keyword evidence="9" id="KW-0325">Glycoprotein</keyword>
<keyword evidence="3" id="KW-1003">Cell membrane</keyword>
<keyword evidence="4 11" id="KW-0812">Transmembrane</keyword>
<proteinExistence type="inferred from homology"/>
<protein>
    <recommendedName>
        <fullName evidence="12">G-protein coupled receptors family 3 profile domain-containing protein</fullName>
    </recommendedName>
</protein>
<evidence type="ECO:0000256" key="11">
    <source>
        <dbReference type="SAM" id="Phobius"/>
    </source>
</evidence>
<feature type="domain" description="G-protein coupled receptors family 3 profile" evidence="12">
    <location>
        <begin position="434"/>
        <end position="686"/>
    </location>
</feature>
<name>A0A3P8A9S7_9BILA</name>
<evidence type="ECO:0000256" key="9">
    <source>
        <dbReference type="ARBA" id="ARBA00023180"/>
    </source>
</evidence>
<dbReference type="InterPro" id="IPR017978">
    <property type="entry name" value="GPCR_3_C"/>
</dbReference>
<dbReference type="InterPro" id="IPR038550">
    <property type="entry name" value="GPCR_3_9-Cys_sf"/>
</dbReference>
<evidence type="ECO:0000256" key="4">
    <source>
        <dbReference type="ARBA" id="ARBA00022692"/>
    </source>
</evidence>
<gene>
    <name evidence="13" type="ORF">SBAD_LOCUS6564</name>
</gene>
<dbReference type="GO" id="GO:0004930">
    <property type="term" value="F:G protein-coupled receptor activity"/>
    <property type="evidence" value="ECO:0007669"/>
    <property type="project" value="UniProtKB-KW"/>
</dbReference>
<dbReference type="InterPro" id="IPR050726">
    <property type="entry name" value="mGluR"/>
</dbReference>
<evidence type="ECO:0000256" key="3">
    <source>
        <dbReference type="ARBA" id="ARBA00022475"/>
    </source>
</evidence>
<keyword evidence="6" id="KW-0297">G-protein coupled receptor</keyword>
<dbReference type="Pfam" id="PF00003">
    <property type="entry name" value="7tm_3"/>
    <property type="match status" value="1"/>
</dbReference>
<sequence>MKRYCQFLKELQITPKKEFTKILSLSGICVLCASTSEDGMMNGIVILKSAIFYLIIFEAHFITLISFQIPQISYSSTSSDLSDKTRFGYFSRVVPPDNLQAQAMVDIIVALGWTYVSAIADEGSYGETGVETFKQQAEQRGICIAAYEKVKRGFHDHDFLSLVSRLEKNKAVGVIMFVHEDNIRKVKFCFDRYFTSLNPRHYRRNPWFKEFWEHEFNCSVKLPSCYGNCLDIDWQIYVFTHLPFAELSLARGHKQEGYVPYVIDAVYTLAHALKAMIASHCGDRSFHACDLSVKFNGSELLQYIRRVNFIRLDEKGDRMGMYEIYQFQGLKRHYVSVGKWTDRIVASTDDENQKAGSRYKSGIIPDSDCAKPCGFNEVRSQSGSCCWACIPCNASSIMPNESSCIPCQLGLLPNSAKNECVPMIPESIEWGSWWAIGPSVFSSLGILVTLSVMIVFIKYNQVSVIKASGRELCFVMIIGITCSYCMTFLLLHRPNQVTCAIQRISIGLSSCITYAAILTKTNRVARIFTSNVQDMQSLRFISPKAQLLICMMLISVQLLTACVWMIVEPPKTSLVFPNRFTAVQSCNGGPLLFPVSMVYNMLLIVMCTIYAFKTRKIPENFNETKHIGFTMYATCIIWLAFIPIYFGTNDNYKIQTISLCICISISGTVALCCFFMPKIYMVLYQPIKVKQQARMAGLGRAQLDVLRQQMQLIR</sequence>
<feature type="transmembrane region" description="Helical" evidence="11">
    <location>
        <begin position="50"/>
        <end position="69"/>
    </location>
</feature>
<dbReference type="Gene3D" id="3.40.50.2300">
    <property type="match status" value="4"/>
</dbReference>
<dbReference type="GO" id="GO:0005886">
    <property type="term" value="C:plasma membrane"/>
    <property type="evidence" value="ECO:0007669"/>
    <property type="project" value="UniProtKB-SubCell"/>
</dbReference>
<feature type="transmembrane region" description="Helical" evidence="11">
    <location>
        <begin position="652"/>
        <end position="676"/>
    </location>
</feature>
<feature type="transmembrane region" description="Helical" evidence="11">
    <location>
        <begin position="433"/>
        <end position="460"/>
    </location>
</feature>
<feature type="transmembrane region" description="Helical" evidence="11">
    <location>
        <begin position="591"/>
        <end position="612"/>
    </location>
</feature>
<evidence type="ECO:0000256" key="5">
    <source>
        <dbReference type="ARBA" id="ARBA00022989"/>
    </source>
</evidence>
<evidence type="ECO:0000256" key="6">
    <source>
        <dbReference type="ARBA" id="ARBA00023040"/>
    </source>
</evidence>
<reference evidence="13 14" key="1">
    <citation type="submission" date="2018-11" db="EMBL/GenBank/DDBJ databases">
        <authorList>
            <consortium name="Pathogen Informatics"/>
        </authorList>
    </citation>
    <scope>NUCLEOTIDE SEQUENCE [LARGE SCALE GENOMIC DNA]</scope>
</reference>
<dbReference type="Gene3D" id="2.10.50.30">
    <property type="entry name" value="GPCR, family 3, nine cysteines domain"/>
    <property type="match status" value="1"/>
</dbReference>
<dbReference type="PRINTS" id="PR00593">
    <property type="entry name" value="MTABOTROPICR"/>
</dbReference>